<feature type="region of interest" description="Disordered" evidence="1">
    <location>
        <begin position="121"/>
        <end position="194"/>
    </location>
</feature>
<evidence type="ECO:0000256" key="1">
    <source>
        <dbReference type="SAM" id="MobiDB-lite"/>
    </source>
</evidence>
<name>A0ABN8PWZ9_9CNID</name>
<sequence>MIKRAMQEDEQALQYLDMEDSYVTPKSDLPPEWVEMKCDYRETVALYVAAKKLGMQRYQSMSRNCLRCTRQLARIKFNKEFPEDSYSVEREDILEEMALMSCDPFPEQLNRTLFQQEINEEFQDSDDDEDIIPPTPRKKKLTSQDSDEDPTPTQDSDEDPTPKRPRKRKLTSQDSDEDSTPKRKRSHHSQVKCKVPGCKFHGQDIKRHLRTHVKKGELEAENIEAMAELCRHGKRQRGPAFRPANTKTQSAMRRKKWCPIDNCTTVTSYMDKHLRNVHKLSKDSVEYRVKLKAAKPYSGLGEVHALVKDREESLGEGKEPSEEDVPVLLSEAGEDEEDNEHDVDENNDDDDEEHDEDDEDNEDDDDDDEDNEDGEDDEYNEDDEDEDNAAKIKSQPGALEYYTATKYDDNRHQWLCGFYRYLGLPDAGYKKDALKLQHVGQVKLLLEALDKDGDDITVLGEEQGHAVWSRWVDPQLQSGKTAREQ</sequence>
<accession>A0ABN8PWZ9</accession>
<keyword evidence="3" id="KW-1185">Reference proteome</keyword>
<comment type="caution">
    <text evidence="2">The sequence shown here is derived from an EMBL/GenBank/DDBJ whole genome shotgun (WGS) entry which is preliminary data.</text>
</comment>
<dbReference type="EMBL" id="CALNXI010001024">
    <property type="protein sequence ID" value="CAH3151953.1"/>
    <property type="molecule type" value="Genomic_DNA"/>
</dbReference>
<evidence type="ECO:0000313" key="2">
    <source>
        <dbReference type="EMBL" id="CAH3151953.1"/>
    </source>
</evidence>
<feature type="compositionally biased region" description="Basic residues" evidence="1">
    <location>
        <begin position="182"/>
        <end position="191"/>
    </location>
</feature>
<feature type="region of interest" description="Disordered" evidence="1">
    <location>
        <begin position="332"/>
        <end position="394"/>
    </location>
</feature>
<reference evidence="2 3" key="1">
    <citation type="submission" date="2022-05" db="EMBL/GenBank/DDBJ databases">
        <authorList>
            <consortium name="Genoscope - CEA"/>
            <person name="William W."/>
        </authorList>
    </citation>
    <scope>NUCLEOTIDE SEQUENCE [LARGE SCALE GENOMIC DNA]</scope>
</reference>
<protein>
    <recommendedName>
        <fullName evidence="4">C2H2-type domain-containing protein</fullName>
    </recommendedName>
</protein>
<feature type="compositionally biased region" description="Acidic residues" evidence="1">
    <location>
        <begin position="332"/>
        <end position="387"/>
    </location>
</feature>
<feature type="compositionally biased region" description="Acidic residues" evidence="1">
    <location>
        <begin position="121"/>
        <end position="131"/>
    </location>
</feature>
<organism evidence="2 3">
    <name type="scientific">Porites evermanni</name>
    <dbReference type="NCBI Taxonomy" id="104178"/>
    <lineage>
        <taxon>Eukaryota</taxon>
        <taxon>Metazoa</taxon>
        <taxon>Cnidaria</taxon>
        <taxon>Anthozoa</taxon>
        <taxon>Hexacorallia</taxon>
        <taxon>Scleractinia</taxon>
        <taxon>Fungiina</taxon>
        <taxon>Poritidae</taxon>
        <taxon>Porites</taxon>
    </lineage>
</organism>
<gene>
    <name evidence="2" type="ORF">PEVE_00000612</name>
</gene>
<feature type="compositionally biased region" description="Acidic residues" evidence="1">
    <location>
        <begin position="145"/>
        <end position="159"/>
    </location>
</feature>
<evidence type="ECO:0000313" key="3">
    <source>
        <dbReference type="Proteomes" id="UP001159427"/>
    </source>
</evidence>
<proteinExistence type="predicted"/>
<dbReference type="Proteomes" id="UP001159427">
    <property type="component" value="Unassembled WGS sequence"/>
</dbReference>
<evidence type="ECO:0008006" key="4">
    <source>
        <dbReference type="Google" id="ProtNLM"/>
    </source>
</evidence>